<proteinExistence type="predicted"/>
<dbReference type="AlphaFoldDB" id="A0A3N4HF81"/>
<keyword evidence="4" id="KW-1185">Reference proteome</keyword>
<dbReference type="InterPro" id="IPR051283">
    <property type="entry name" value="Sec_Metabolite_Acyltrans"/>
</dbReference>
<dbReference type="InterPro" id="IPR054710">
    <property type="entry name" value="Tri101-like_N"/>
</dbReference>
<organism evidence="3 4">
    <name type="scientific">Ascobolus immersus RN42</name>
    <dbReference type="NCBI Taxonomy" id="1160509"/>
    <lineage>
        <taxon>Eukaryota</taxon>
        <taxon>Fungi</taxon>
        <taxon>Dikarya</taxon>
        <taxon>Ascomycota</taxon>
        <taxon>Pezizomycotina</taxon>
        <taxon>Pezizomycetes</taxon>
        <taxon>Pezizales</taxon>
        <taxon>Ascobolaceae</taxon>
        <taxon>Ascobolus</taxon>
    </lineage>
</organism>
<name>A0A3N4HF81_ASCIM</name>
<dbReference type="STRING" id="1160509.A0A3N4HF81"/>
<dbReference type="PANTHER" id="PTHR31896:SF64">
    <property type="entry name" value="TRICHOTHECENE 3-O-ACETYLTRANSFERASE"/>
    <property type="match status" value="1"/>
</dbReference>
<dbReference type="OrthoDB" id="1862401at2759"/>
<sequence>YPLDIFGQQPCLNMYTPIAMFYRVADDSQLHAAVETVKGGLHQLAQAFPWLSGQVVCEGAGPDCSGTYNIKPYRPDIHLFVKDLREDARIPPFSDFEAAEFPFRLVSENDFCPVSALPGGFTHELIPDGIIPVFILQVNFIRGGLVITPMGHHQALDGTGYGIVLSLLDKACRNEPFTEEELTSLNNIDRTTILPTLPSLDISNSALKYQLRPSTSTGPLAPCAPAVESWESPEECSWTYFTFSPTSIASLKALASTSLSPTTPYITTDDALTAFITHHIFLSRVPRLSDQTVALCRAISIRSALGIPKLYPGMAHHMSYLPLSLPPPPFPEMAVNLRSLLNDTDTIRANAAALATLFTTSADKNVATFTAGCDMTKDLMLSSWAGMPCYGMDLGMGLGKPVGVRRPRFFGVEGLLFIMPKREDGETVVAVCLRGEDLERLRRNQEWSGLAREIG</sequence>
<evidence type="ECO:0000256" key="1">
    <source>
        <dbReference type="ARBA" id="ARBA00022679"/>
    </source>
</evidence>
<keyword evidence="1 3" id="KW-0808">Transferase</keyword>
<dbReference type="PANTHER" id="PTHR31896">
    <property type="entry name" value="FAMILY REGULATORY PROTEIN, PUTATIVE (AFU_ORTHOLOGUE AFUA_3G14730)-RELATED"/>
    <property type="match status" value="1"/>
</dbReference>
<dbReference type="GO" id="GO:0016740">
    <property type="term" value="F:transferase activity"/>
    <property type="evidence" value="ECO:0007669"/>
    <property type="project" value="UniProtKB-KW"/>
</dbReference>
<feature type="non-terminal residue" evidence="3">
    <location>
        <position position="455"/>
    </location>
</feature>
<protein>
    <submittedName>
        <fullName evidence="3">Trichothecene 3-O-acetyltransferase</fullName>
    </submittedName>
</protein>
<evidence type="ECO:0000259" key="2">
    <source>
        <dbReference type="Pfam" id="PF22664"/>
    </source>
</evidence>
<dbReference type="Gene3D" id="3.30.559.10">
    <property type="entry name" value="Chloramphenicol acetyltransferase-like domain"/>
    <property type="match status" value="2"/>
</dbReference>
<dbReference type="InterPro" id="IPR023213">
    <property type="entry name" value="CAT-like_dom_sf"/>
</dbReference>
<dbReference type="EMBL" id="ML119919">
    <property type="protein sequence ID" value="RPA71548.1"/>
    <property type="molecule type" value="Genomic_DNA"/>
</dbReference>
<gene>
    <name evidence="3" type="ORF">BJ508DRAFT_190055</name>
</gene>
<evidence type="ECO:0000313" key="4">
    <source>
        <dbReference type="Proteomes" id="UP000275078"/>
    </source>
</evidence>
<reference evidence="3 4" key="1">
    <citation type="journal article" date="2018" name="Nat. Ecol. Evol.">
        <title>Pezizomycetes genomes reveal the molecular basis of ectomycorrhizal truffle lifestyle.</title>
        <authorList>
            <person name="Murat C."/>
            <person name="Payen T."/>
            <person name="Noel B."/>
            <person name="Kuo A."/>
            <person name="Morin E."/>
            <person name="Chen J."/>
            <person name="Kohler A."/>
            <person name="Krizsan K."/>
            <person name="Balestrini R."/>
            <person name="Da Silva C."/>
            <person name="Montanini B."/>
            <person name="Hainaut M."/>
            <person name="Levati E."/>
            <person name="Barry K.W."/>
            <person name="Belfiori B."/>
            <person name="Cichocki N."/>
            <person name="Clum A."/>
            <person name="Dockter R.B."/>
            <person name="Fauchery L."/>
            <person name="Guy J."/>
            <person name="Iotti M."/>
            <person name="Le Tacon F."/>
            <person name="Lindquist E.A."/>
            <person name="Lipzen A."/>
            <person name="Malagnac F."/>
            <person name="Mello A."/>
            <person name="Molinier V."/>
            <person name="Miyauchi S."/>
            <person name="Poulain J."/>
            <person name="Riccioni C."/>
            <person name="Rubini A."/>
            <person name="Sitrit Y."/>
            <person name="Splivallo R."/>
            <person name="Traeger S."/>
            <person name="Wang M."/>
            <person name="Zifcakova L."/>
            <person name="Wipf D."/>
            <person name="Zambonelli A."/>
            <person name="Paolocci F."/>
            <person name="Nowrousian M."/>
            <person name="Ottonello S."/>
            <person name="Baldrian P."/>
            <person name="Spatafora J.W."/>
            <person name="Henrissat B."/>
            <person name="Nagy L.G."/>
            <person name="Aury J.M."/>
            <person name="Wincker P."/>
            <person name="Grigoriev I.V."/>
            <person name="Bonfante P."/>
            <person name="Martin F.M."/>
        </authorList>
    </citation>
    <scope>NUCLEOTIDE SEQUENCE [LARGE SCALE GENOMIC DNA]</scope>
    <source>
        <strain evidence="3 4">RN42</strain>
    </source>
</reference>
<dbReference type="Pfam" id="PF22664">
    <property type="entry name" value="TRI-like_N"/>
    <property type="match status" value="1"/>
</dbReference>
<feature type="non-terminal residue" evidence="3">
    <location>
        <position position="1"/>
    </location>
</feature>
<accession>A0A3N4HF81</accession>
<dbReference type="Proteomes" id="UP000275078">
    <property type="component" value="Unassembled WGS sequence"/>
</dbReference>
<feature type="domain" description="Trichothecene 3-O-acetyltransferase-like N-terminal" evidence="2">
    <location>
        <begin position="14"/>
        <end position="172"/>
    </location>
</feature>
<evidence type="ECO:0000313" key="3">
    <source>
        <dbReference type="EMBL" id="RPA71548.1"/>
    </source>
</evidence>